<dbReference type="PANTHER" id="PTHR47660">
    <property type="entry name" value="TRANSCRIPTION FACTOR WITH C2H2 AND ZN(2)-CYS(6) DNA BINDING DOMAIN (EUROFUNG)-RELATED-RELATED"/>
    <property type="match status" value="1"/>
</dbReference>
<accession>A0A9Q8SXW8</accession>
<keyword evidence="3" id="KW-0805">Transcription regulation</keyword>
<dbReference type="Proteomes" id="UP000830671">
    <property type="component" value="Chromosome 5"/>
</dbReference>
<dbReference type="EMBL" id="CP019477">
    <property type="protein sequence ID" value="UQC85634.1"/>
    <property type="molecule type" value="Genomic_DNA"/>
</dbReference>
<proteinExistence type="predicted"/>
<keyword evidence="4" id="KW-0804">Transcription</keyword>
<evidence type="ECO:0000313" key="8">
    <source>
        <dbReference type="Proteomes" id="UP000830671"/>
    </source>
</evidence>
<sequence>MVDSIHISGVLLEMTLAASRKKSCVLCRTSKARCSLGTPCRRCEERDLRCRYDHVPKQSAGYRSLRPAETIADRGIHGAIDQLPNGTESLIRIERDGLLPGDHPRPEREPSMDWSNLLSTEIATIPLDSDPILQRQLLSPNPFSLSFDSPQLRQTVLGGAGVPWQRSNSSLFGPEDLGDLGVMEDTEYQGHEHPSSEIQLHRAFRDCPARKIRPFYQDKPLVPRITKTVATCFTARVLLGQILSYPKMMIKGGRMPPFIFPPCAIDGSESIVGCCGKELHQCLPEPLAICCNLVQSFYQRTPGSAAFVWRSIYSEVGRIRQEHSSYNSEQMLHALQAVVIYLLLQANDLQSIQESNIKALLVVPNLLARSLHLTLNYELDLISKLSLDRRGWILRESTRRTICLLFGIELLMDVDLNAEEPADCGGYSLLPLPSGRDLWEAVSSDEWRARYRRLRAESCGEKVLSIQDLRKARRALGADSEDRSQEDQLVARVAKWCEGIDEFGMMVWMAVMLE</sequence>
<dbReference type="GeneID" id="73345111"/>
<dbReference type="PROSITE" id="PS00463">
    <property type="entry name" value="ZN2_CY6_FUNGAL_1"/>
    <property type="match status" value="1"/>
</dbReference>
<evidence type="ECO:0000259" key="6">
    <source>
        <dbReference type="PROSITE" id="PS50048"/>
    </source>
</evidence>
<dbReference type="CDD" id="cd00067">
    <property type="entry name" value="GAL4"/>
    <property type="match status" value="1"/>
</dbReference>
<evidence type="ECO:0000256" key="5">
    <source>
        <dbReference type="ARBA" id="ARBA00023242"/>
    </source>
</evidence>
<dbReference type="Pfam" id="PF00172">
    <property type="entry name" value="Zn_clus"/>
    <property type="match status" value="1"/>
</dbReference>
<dbReference type="Gene3D" id="4.10.240.10">
    <property type="entry name" value="Zn(2)-C6 fungal-type DNA-binding domain"/>
    <property type="match status" value="1"/>
</dbReference>
<keyword evidence="2" id="KW-0862">Zinc</keyword>
<evidence type="ECO:0000313" key="7">
    <source>
        <dbReference type="EMBL" id="UQC85634.1"/>
    </source>
</evidence>
<dbReference type="KEGG" id="clup:CLUP02_11133"/>
<dbReference type="GO" id="GO:0008270">
    <property type="term" value="F:zinc ion binding"/>
    <property type="evidence" value="ECO:0007669"/>
    <property type="project" value="InterPro"/>
</dbReference>
<evidence type="ECO:0000256" key="2">
    <source>
        <dbReference type="ARBA" id="ARBA00022833"/>
    </source>
</evidence>
<protein>
    <recommendedName>
        <fullName evidence="6">Zn(2)-C6 fungal-type domain-containing protein</fullName>
    </recommendedName>
</protein>
<gene>
    <name evidence="7" type="ORF">CLUP02_11133</name>
</gene>
<dbReference type="InterPro" id="IPR001138">
    <property type="entry name" value="Zn2Cys6_DnaBD"/>
</dbReference>
<dbReference type="SUPFAM" id="SSF57701">
    <property type="entry name" value="Zn2/Cys6 DNA-binding domain"/>
    <property type="match status" value="1"/>
</dbReference>
<dbReference type="AlphaFoldDB" id="A0A9Q8SXW8"/>
<dbReference type="RefSeq" id="XP_049147246.1">
    <property type="nucleotide sequence ID" value="XM_049290101.1"/>
</dbReference>
<dbReference type="PROSITE" id="PS50048">
    <property type="entry name" value="ZN2_CY6_FUNGAL_2"/>
    <property type="match status" value="1"/>
</dbReference>
<evidence type="ECO:0000256" key="1">
    <source>
        <dbReference type="ARBA" id="ARBA00022723"/>
    </source>
</evidence>
<dbReference type="GO" id="GO:0000981">
    <property type="term" value="F:DNA-binding transcription factor activity, RNA polymerase II-specific"/>
    <property type="evidence" value="ECO:0007669"/>
    <property type="project" value="InterPro"/>
</dbReference>
<dbReference type="InterPro" id="IPR036864">
    <property type="entry name" value="Zn2-C6_fun-type_DNA-bd_sf"/>
</dbReference>
<dbReference type="SMART" id="SM00066">
    <property type="entry name" value="GAL4"/>
    <property type="match status" value="1"/>
</dbReference>
<feature type="domain" description="Zn(2)-C6 fungal-type" evidence="6">
    <location>
        <begin position="23"/>
        <end position="52"/>
    </location>
</feature>
<organism evidence="7 8">
    <name type="scientific">Colletotrichum lupini</name>
    <dbReference type="NCBI Taxonomy" id="145971"/>
    <lineage>
        <taxon>Eukaryota</taxon>
        <taxon>Fungi</taxon>
        <taxon>Dikarya</taxon>
        <taxon>Ascomycota</taxon>
        <taxon>Pezizomycotina</taxon>
        <taxon>Sordariomycetes</taxon>
        <taxon>Hypocreomycetidae</taxon>
        <taxon>Glomerellales</taxon>
        <taxon>Glomerellaceae</taxon>
        <taxon>Colletotrichum</taxon>
        <taxon>Colletotrichum acutatum species complex</taxon>
    </lineage>
</organism>
<evidence type="ECO:0000256" key="3">
    <source>
        <dbReference type="ARBA" id="ARBA00023015"/>
    </source>
</evidence>
<name>A0A9Q8SXW8_9PEZI</name>
<evidence type="ECO:0000256" key="4">
    <source>
        <dbReference type="ARBA" id="ARBA00023163"/>
    </source>
</evidence>
<keyword evidence="1" id="KW-0479">Metal-binding</keyword>
<keyword evidence="8" id="KW-1185">Reference proteome</keyword>
<dbReference type="PANTHER" id="PTHR47660:SF3">
    <property type="entry name" value="FINGER DOMAIN PROTEIN, PUTATIVE (AFU_ORTHOLOGUE AFUA_4G03310)-RELATED"/>
    <property type="match status" value="1"/>
</dbReference>
<reference evidence="7" key="1">
    <citation type="journal article" date="2021" name="Mol. Plant Microbe Interact.">
        <title>Complete Genome Sequence of the Plant-Pathogenic Fungus Colletotrichum lupini.</title>
        <authorList>
            <person name="Baroncelli R."/>
            <person name="Pensec F."/>
            <person name="Da Lio D."/>
            <person name="Boufleur T."/>
            <person name="Vicente I."/>
            <person name="Sarrocco S."/>
            <person name="Picot A."/>
            <person name="Baraldi E."/>
            <person name="Sukno S."/>
            <person name="Thon M."/>
            <person name="Le Floch G."/>
        </authorList>
    </citation>
    <scope>NUCLEOTIDE SEQUENCE</scope>
    <source>
        <strain evidence="7">IMI 504893</strain>
    </source>
</reference>
<keyword evidence="5" id="KW-0539">Nucleus</keyword>